<evidence type="ECO:0000256" key="3">
    <source>
        <dbReference type="ARBA" id="ARBA00022679"/>
    </source>
</evidence>
<evidence type="ECO:0000313" key="13">
    <source>
        <dbReference type="Proteomes" id="UP000215185"/>
    </source>
</evidence>
<dbReference type="NCBIfam" id="TIGR00549">
    <property type="entry name" value="mevalon_kin"/>
    <property type="match status" value="1"/>
</dbReference>
<keyword evidence="6" id="KW-0067">ATP-binding</keyword>
<evidence type="ECO:0000256" key="1">
    <source>
        <dbReference type="ARBA" id="ARBA00022490"/>
    </source>
</evidence>
<evidence type="ECO:0000256" key="9">
    <source>
        <dbReference type="ARBA" id="ARBA00029438"/>
    </source>
</evidence>
<name>A0A239T2A6_9STRE</name>
<dbReference type="OrthoDB" id="9764892at2"/>
<dbReference type="PRINTS" id="PR00959">
    <property type="entry name" value="MEVGALKINASE"/>
</dbReference>
<evidence type="ECO:0000256" key="2">
    <source>
        <dbReference type="ARBA" id="ARBA00022516"/>
    </source>
</evidence>
<dbReference type="InterPro" id="IPR006204">
    <property type="entry name" value="GHMP_kinase_N_dom"/>
</dbReference>
<gene>
    <name evidence="12" type="primary">mvaK1</name>
    <name evidence="12" type="ORF">SAMEA4412692_02090</name>
</gene>
<dbReference type="UniPathway" id="UPA00057">
    <property type="reaction ID" value="UER00098"/>
</dbReference>
<evidence type="ECO:0000256" key="6">
    <source>
        <dbReference type="ARBA" id="ARBA00022840"/>
    </source>
</evidence>
<evidence type="ECO:0000256" key="5">
    <source>
        <dbReference type="ARBA" id="ARBA00022777"/>
    </source>
</evidence>
<dbReference type="GO" id="GO:0005829">
    <property type="term" value="C:cytosol"/>
    <property type="evidence" value="ECO:0007669"/>
    <property type="project" value="TreeGrafter"/>
</dbReference>
<evidence type="ECO:0000313" key="12">
    <source>
        <dbReference type="EMBL" id="SNU90983.1"/>
    </source>
</evidence>
<dbReference type="InterPro" id="IPR014721">
    <property type="entry name" value="Ribsml_uS5_D2-typ_fold_subgr"/>
</dbReference>
<dbReference type="SUPFAM" id="SSF54211">
    <property type="entry name" value="Ribosomal protein S5 domain 2-like"/>
    <property type="match status" value="1"/>
</dbReference>
<accession>A0A239T2A6</accession>
<dbReference type="STRING" id="1123308.GCA_000380085_01535"/>
<keyword evidence="2" id="KW-0444">Lipid biosynthesis</keyword>
<dbReference type="RefSeq" id="WP_018374068.1">
    <property type="nucleotide sequence ID" value="NZ_LT906439.1"/>
</dbReference>
<keyword evidence="7" id="KW-0460">Magnesium</keyword>
<keyword evidence="5 12" id="KW-0418">Kinase</keyword>
<dbReference type="AlphaFoldDB" id="A0A239T2A6"/>
<keyword evidence="1" id="KW-0963">Cytoplasm</keyword>
<dbReference type="eggNOG" id="COG1577">
    <property type="taxonomic scope" value="Bacteria"/>
</dbReference>
<evidence type="ECO:0000259" key="11">
    <source>
        <dbReference type="Pfam" id="PF08544"/>
    </source>
</evidence>
<feature type="domain" description="GHMP kinase N-terminal" evidence="10">
    <location>
        <begin position="71"/>
        <end position="151"/>
    </location>
</feature>
<organism evidence="12 13">
    <name type="scientific">Streptococcus merionis</name>
    <dbReference type="NCBI Taxonomy" id="400065"/>
    <lineage>
        <taxon>Bacteria</taxon>
        <taxon>Bacillati</taxon>
        <taxon>Bacillota</taxon>
        <taxon>Bacilli</taxon>
        <taxon>Lactobacillales</taxon>
        <taxon>Streptococcaceae</taxon>
        <taxon>Streptococcus</taxon>
    </lineage>
</organism>
<sequence length="334" mass="35689">MVQSAQGRASGKIILMGEHSVVYSKPAIALPFAAVQVLTTVTETTGDLSVNCAFYDGLVHEMPKVYESLKHAIRFSLYRLGVSQNPAIHIEITSTIPAERGMGSSAAVAVSVARALFSFYDKELTAKELWDIAQSSERIAHGNPSGVDVTTISREQSVYFVKDEAIEVLNLDLPAYLVVADTGKIGHTLEAVQHVADWMEMENEGTADLYFSPQGHIEALGQLAKTSKKALLNQDIKTLGDCMNQAQTYLVDLGVSDKGLDRLVVAARQAGALGAKLTGGGRGGCMIALVESLTSAKKIAVKLKESGATQAWLQSLGASSDEKLLQGDFFKGDV</sequence>
<dbReference type="InterPro" id="IPR036554">
    <property type="entry name" value="GHMP_kinase_C_sf"/>
</dbReference>
<keyword evidence="13" id="KW-1185">Reference proteome</keyword>
<dbReference type="Proteomes" id="UP000215185">
    <property type="component" value="Chromosome 1"/>
</dbReference>
<dbReference type="SUPFAM" id="SSF55060">
    <property type="entry name" value="GHMP Kinase, C-terminal domain"/>
    <property type="match status" value="1"/>
</dbReference>
<dbReference type="PANTHER" id="PTHR43290:SF2">
    <property type="entry name" value="MEVALONATE KINASE"/>
    <property type="match status" value="1"/>
</dbReference>
<dbReference type="Gene3D" id="3.30.230.10">
    <property type="match status" value="1"/>
</dbReference>
<evidence type="ECO:0000259" key="10">
    <source>
        <dbReference type="Pfam" id="PF00288"/>
    </source>
</evidence>
<comment type="pathway">
    <text evidence="9">Isoprenoid biosynthesis; isopentenyl diphosphate biosynthesis via mevalonate pathway; isopentenyl diphosphate from (R)-mevalonate: step 1/3.</text>
</comment>
<protein>
    <submittedName>
        <fullName evidence="12">Putative mevalonate kinase</fullName>
    </submittedName>
</protein>
<evidence type="ECO:0000256" key="8">
    <source>
        <dbReference type="ARBA" id="ARBA00023098"/>
    </source>
</evidence>
<dbReference type="PANTHER" id="PTHR43290">
    <property type="entry name" value="MEVALONATE KINASE"/>
    <property type="match status" value="1"/>
</dbReference>
<keyword evidence="8" id="KW-0443">Lipid metabolism</keyword>
<dbReference type="Pfam" id="PF08544">
    <property type="entry name" value="GHMP_kinases_C"/>
    <property type="match status" value="1"/>
</dbReference>
<evidence type="ECO:0000256" key="7">
    <source>
        <dbReference type="ARBA" id="ARBA00022842"/>
    </source>
</evidence>
<dbReference type="GO" id="GO:0019287">
    <property type="term" value="P:isopentenyl diphosphate biosynthetic process, mevalonate pathway"/>
    <property type="evidence" value="ECO:0007669"/>
    <property type="project" value="UniProtKB-UniPathway"/>
</dbReference>
<dbReference type="EMBL" id="LT906439">
    <property type="protein sequence ID" value="SNU90983.1"/>
    <property type="molecule type" value="Genomic_DNA"/>
</dbReference>
<dbReference type="GO" id="GO:0005524">
    <property type="term" value="F:ATP binding"/>
    <property type="evidence" value="ECO:0007669"/>
    <property type="project" value="UniProtKB-KW"/>
</dbReference>
<dbReference type="GO" id="GO:0004496">
    <property type="term" value="F:mevalonate kinase activity"/>
    <property type="evidence" value="ECO:0007669"/>
    <property type="project" value="InterPro"/>
</dbReference>
<dbReference type="KEGG" id="smen:SAMEA4412692_2090"/>
<keyword evidence="4" id="KW-0547">Nucleotide-binding</keyword>
<dbReference type="InterPro" id="IPR013750">
    <property type="entry name" value="GHMP_kinase_C_dom"/>
</dbReference>
<dbReference type="InterPro" id="IPR006205">
    <property type="entry name" value="Mev_gal_kin"/>
</dbReference>
<evidence type="ECO:0000256" key="4">
    <source>
        <dbReference type="ARBA" id="ARBA00022741"/>
    </source>
</evidence>
<dbReference type="Pfam" id="PF00288">
    <property type="entry name" value="GHMP_kinases_N"/>
    <property type="match status" value="1"/>
</dbReference>
<dbReference type="InterPro" id="IPR020568">
    <property type="entry name" value="Ribosomal_Su5_D2-typ_SF"/>
</dbReference>
<dbReference type="Gene3D" id="3.30.70.890">
    <property type="entry name" value="GHMP kinase, C-terminal domain"/>
    <property type="match status" value="1"/>
</dbReference>
<keyword evidence="3" id="KW-0808">Transferase</keyword>
<reference evidence="12 13" key="1">
    <citation type="submission" date="2017-06" db="EMBL/GenBank/DDBJ databases">
        <authorList>
            <consortium name="Pathogen Informatics"/>
        </authorList>
    </citation>
    <scope>NUCLEOTIDE SEQUENCE [LARGE SCALE GENOMIC DNA]</scope>
    <source>
        <strain evidence="12 13">NCTC13788</strain>
    </source>
</reference>
<proteinExistence type="predicted"/>
<feature type="domain" description="GHMP kinase C-terminal" evidence="11">
    <location>
        <begin position="228"/>
        <end position="307"/>
    </location>
</feature>